<dbReference type="PROSITE" id="PS51233">
    <property type="entry name" value="VWFD"/>
    <property type="match status" value="1"/>
</dbReference>
<dbReference type="STRING" id="283909.R7TA62"/>
<dbReference type="GO" id="GO:0005615">
    <property type="term" value="C:extracellular space"/>
    <property type="evidence" value="ECO:0007669"/>
    <property type="project" value="TreeGrafter"/>
</dbReference>
<keyword evidence="1" id="KW-1015">Disulfide bond</keyword>
<name>R7TA62_CAPTE</name>
<dbReference type="EMBL" id="KB310954">
    <property type="protein sequence ID" value="ELT90367.1"/>
    <property type="molecule type" value="Genomic_DNA"/>
</dbReference>
<keyword evidence="2" id="KW-0325">Glycoprotein</keyword>
<evidence type="ECO:0000313" key="6">
    <source>
        <dbReference type="Proteomes" id="UP000014760"/>
    </source>
</evidence>
<reference evidence="5" key="3">
    <citation type="submission" date="2015-06" db="UniProtKB">
        <authorList>
            <consortium name="EnsemblMetazoa"/>
        </authorList>
    </citation>
    <scope>IDENTIFICATION</scope>
</reference>
<dbReference type="GO" id="GO:0031012">
    <property type="term" value="C:extracellular matrix"/>
    <property type="evidence" value="ECO:0007669"/>
    <property type="project" value="TreeGrafter"/>
</dbReference>
<gene>
    <name evidence="4" type="ORF">CAPTEDRAFT_125023</name>
</gene>
<dbReference type="Pfam" id="PF00094">
    <property type="entry name" value="VWD"/>
    <property type="match status" value="1"/>
</dbReference>
<feature type="domain" description="VWFD" evidence="3">
    <location>
        <begin position="1"/>
        <end position="176"/>
    </location>
</feature>
<accession>R7TA62</accession>
<reference evidence="4 6" key="2">
    <citation type="journal article" date="2013" name="Nature">
        <title>Insights into bilaterian evolution from three spiralian genomes.</title>
        <authorList>
            <person name="Simakov O."/>
            <person name="Marletaz F."/>
            <person name="Cho S.J."/>
            <person name="Edsinger-Gonzales E."/>
            <person name="Havlak P."/>
            <person name="Hellsten U."/>
            <person name="Kuo D.H."/>
            <person name="Larsson T."/>
            <person name="Lv J."/>
            <person name="Arendt D."/>
            <person name="Savage R."/>
            <person name="Osoegawa K."/>
            <person name="de Jong P."/>
            <person name="Grimwood J."/>
            <person name="Chapman J.A."/>
            <person name="Shapiro H."/>
            <person name="Aerts A."/>
            <person name="Otillar R.P."/>
            <person name="Terry A.Y."/>
            <person name="Boore J.L."/>
            <person name="Grigoriev I.V."/>
            <person name="Lindberg D.R."/>
            <person name="Seaver E.C."/>
            <person name="Weisblat D.A."/>
            <person name="Putnam N.H."/>
            <person name="Rokhsar D.S."/>
        </authorList>
    </citation>
    <scope>NUCLEOTIDE SEQUENCE</scope>
    <source>
        <strain evidence="4 6">I ESC-2004</strain>
    </source>
</reference>
<evidence type="ECO:0000256" key="2">
    <source>
        <dbReference type="ARBA" id="ARBA00023180"/>
    </source>
</evidence>
<evidence type="ECO:0000259" key="3">
    <source>
        <dbReference type="PROSITE" id="PS51233"/>
    </source>
</evidence>
<organism evidence="4">
    <name type="scientific">Capitella teleta</name>
    <name type="common">Polychaete worm</name>
    <dbReference type="NCBI Taxonomy" id="283909"/>
    <lineage>
        <taxon>Eukaryota</taxon>
        <taxon>Metazoa</taxon>
        <taxon>Spiralia</taxon>
        <taxon>Lophotrochozoa</taxon>
        <taxon>Annelida</taxon>
        <taxon>Polychaeta</taxon>
        <taxon>Sedentaria</taxon>
        <taxon>Scolecida</taxon>
        <taxon>Capitellidae</taxon>
        <taxon>Capitella</taxon>
    </lineage>
</organism>
<evidence type="ECO:0000313" key="5">
    <source>
        <dbReference type="EnsemblMetazoa" id="CapteP125023"/>
    </source>
</evidence>
<dbReference type="OrthoDB" id="6141664at2759"/>
<dbReference type="EMBL" id="AMQN01014414">
    <property type="status" value="NOT_ANNOTATED_CDS"/>
    <property type="molecule type" value="Genomic_DNA"/>
</dbReference>
<proteinExistence type="predicted"/>
<dbReference type="EnsemblMetazoa" id="CapteT125023">
    <property type="protein sequence ID" value="CapteP125023"/>
    <property type="gene ID" value="CapteG125023"/>
</dbReference>
<dbReference type="PANTHER" id="PTHR11339">
    <property type="entry name" value="EXTRACELLULAR MATRIX GLYCOPROTEIN RELATED"/>
    <property type="match status" value="1"/>
</dbReference>
<dbReference type="SMART" id="SM00216">
    <property type="entry name" value="VWD"/>
    <property type="match status" value="1"/>
</dbReference>
<protein>
    <recommendedName>
        <fullName evidence="3">VWFD domain-containing protein</fullName>
    </recommendedName>
</protein>
<evidence type="ECO:0000256" key="1">
    <source>
        <dbReference type="ARBA" id="ARBA00023157"/>
    </source>
</evidence>
<dbReference type="Proteomes" id="UP000014760">
    <property type="component" value="Unassembled WGS sequence"/>
</dbReference>
<dbReference type="InterPro" id="IPR050780">
    <property type="entry name" value="Mucin_vWF_Thrombospondin_sf"/>
</dbReference>
<dbReference type="HOGENOM" id="CLU_1699871_0_0_1"/>
<dbReference type="InterPro" id="IPR001846">
    <property type="entry name" value="VWF_type-D"/>
</dbReference>
<sequence length="176" mass="19384">CVITGDPHIVTFDNQNINTQGICKYTIARSPDGTDVTKAFNVEAKFENRHDNDMVSYVEYVTIEVYGYYIQLGRDNAAWVNGELVNPMHGVVRPGLRIVMNGNYVRVMTDFGLAVENDGKWTALVKFPVDFVGATEGLCGNNDEDPDNDLLTKDGVNVTGMIDSVSLLANSWQVGT</sequence>
<feature type="non-terminal residue" evidence="4">
    <location>
        <position position="1"/>
    </location>
</feature>
<dbReference type="PANTHER" id="PTHR11339:SF373">
    <property type="entry name" value="VWFD DOMAIN-CONTAINING PROTEIN"/>
    <property type="match status" value="1"/>
</dbReference>
<dbReference type="OMA" id="ERWWENG"/>
<reference evidence="6" key="1">
    <citation type="submission" date="2012-12" db="EMBL/GenBank/DDBJ databases">
        <authorList>
            <person name="Hellsten U."/>
            <person name="Grimwood J."/>
            <person name="Chapman J.A."/>
            <person name="Shapiro H."/>
            <person name="Aerts A."/>
            <person name="Otillar R.P."/>
            <person name="Terry A.Y."/>
            <person name="Boore J.L."/>
            <person name="Simakov O."/>
            <person name="Marletaz F."/>
            <person name="Cho S.-J."/>
            <person name="Edsinger-Gonzales E."/>
            <person name="Havlak P."/>
            <person name="Kuo D.-H."/>
            <person name="Larsson T."/>
            <person name="Lv J."/>
            <person name="Arendt D."/>
            <person name="Savage R."/>
            <person name="Osoegawa K."/>
            <person name="de Jong P."/>
            <person name="Lindberg D.R."/>
            <person name="Seaver E.C."/>
            <person name="Weisblat D.A."/>
            <person name="Putnam N.H."/>
            <person name="Grigoriev I.V."/>
            <person name="Rokhsar D.S."/>
        </authorList>
    </citation>
    <scope>NUCLEOTIDE SEQUENCE</scope>
    <source>
        <strain evidence="6">I ESC-2004</strain>
    </source>
</reference>
<keyword evidence="6" id="KW-1185">Reference proteome</keyword>
<dbReference type="AlphaFoldDB" id="R7TA62"/>
<evidence type="ECO:0000313" key="4">
    <source>
        <dbReference type="EMBL" id="ELT90367.1"/>
    </source>
</evidence>